<dbReference type="Gene3D" id="3.40.50.1980">
    <property type="entry name" value="Nitrogenase molybdenum iron protein domain"/>
    <property type="match status" value="3"/>
</dbReference>
<dbReference type="RefSeq" id="WP_092078533.1">
    <property type="nucleotide sequence ID" value="NZ_FNAQ01000009.1"/>
</dbReference>
<dbReference type="InterPro" id="IPR050152">
    <property type="entry name" value="ChlB/BchB/BchZ"/>
</dbReference>
<feature type="domain" description="Nitrogenase/oxidoreductase component 1" evidence="7">
    <location>
        <begin position="20"/>
        <end position="426"/>
    </location>
</feature>
<dbReference type="STRING" id="57664.SAMN05661003_10915"/>
<reference evidence="9" key="1">
    <citation type="submission" date="2016-10" db="EMBL/GenBank/DDBJ databases">
        <authorList>
            <person name="Varghese N."/>
            <person name="Submissions S."/>
        </authorList>
    </citation>
    <scope>NUCLEOTIDE SEQUENCE [LARGE SCALE GENOMIC DNA]</scope>
    <source>
        <strain evidence="9">DSM 8987</strain>
    </source>
</reference>
<dbReference type="NCBIfam" id="TIGR01285">
    <property type="entry name" value="nifN"/>
    <property type="match status" value="1"/>
</dbReference>
<sequence length="439" mass="46903">MAALTSTPARALQINPFKLSQPMGAALAFFGIEGCLPLMHGAQGCASFTKVFFTRHFCEPIAIQTTAVSDICAILDGGDAGIAEALRTIGEKSRPALIGLHSTGLTETKGDDLQRAARQLDQGENGLPLVWVATPDYEGGFESGWALATRALIEQLVEPQPHCTPHQLALLPHVSLQPLEVERIKELIASFGFRVLALPDLSSALDGHLGQGQSVLSDGGLPLAELRTLARCSHVLAIGQSMRPCAEALQRKNPAMELWSCDHLQGLLATDALIERLLAASGRKRPPLAVARWRSRLQDTLLDCHFALGQTRFALSGEPDQLVGLAAALGEAGGQVVLAVASTATPQLASVAADRVQVGDLADIAAAATDFDVLIGNFHAERLSHQLGKGLLLRGYPNWEELGSQLKSDLLYEGSCHFLFEAANTAERWRSQRHGTPHA</sequence>
<dbReference type="GO" id="GO:0065003">
    <property type="term" value="P:protein-containing complex assembly"/>
    <property type="evidence" value="ECO:0007669"/>
    <property type="project" value="InterPro"/>
</dbReference>
<evidence type="ECO:0000256" key="4">
    <source>
        <dbReference type="ARBA" id="ARBA00013282"/>
    </source>
</evidence>
<accession>A0A1G7CAJ4</accession>
<comment type="similarity">
    <text evidence="3 6">Belongs to the NifD/NifK/NifE/NifN family.</text>
</comment>
<evidence type="ECO:0000256" key="2">
    <source>
        <dbReference type="ARBA" id="ARBA00005155"/>
    </source>
</evidence>
<dbReference type="PANTHER" id="PTHR33712">
    <property type="entry name" value="LIGHT-INDEPENDENT PROTOCHLOROPHYLLIDE REDUCTASE SUBUNIT B"/>
    <property type="match status" value="1"/>
</dbReference>
<dbReference type="OrthoDB" id="9800746at2"/>
<evidence type="ECO:0000256" key="3">
    <source>
        <dbReference type="ARBA" id="ARBA00011002"/>
    </source>
</evidence>
<dbReference type="SUPFAM" id="SSF53807">
    <property type="entry name" value="Helical backbone' metal receptor"/>
    <property type="match status" value="1"/>
</dbReference>
<evidence type="ECO:0000313" key="8">
    <source>
        <dbReference type="EMBL" id="SDE36358.1"/>
    </source>
</evidence>
<dbReference type="EMBL" id="FNAQ01000009">
    <property type="protein sequence ID" value="SDE36358.1"/>
    <property type="molecule type" value="Genomic_DNA"/>
</dbReference>
<dbReference type="PANTHER" id="PTHR33712:SF7">
    <property type="entry name" value="LIGHT-INDEPENDENT PROTOCHLOROPHYLLIDE REDUCTASE SUBUNIT B"/>
    <property type="match status" value="1"/>
</dbReference>
<evidence type="ECO:0000313" key="9">
    <source>
        <dbReference type="Proteomes" id="UP000243205"/>
    </source>
</evidence>
<evidence type="ECO:0000256" key="5">
    <source>
        <dbReference type="ARBA" id="ARBA00023231"/>
    </source>
</evidence>
<dbReference type="InterPro" id="IPR000510">
    <property type="entry name" value="Nase/OxRdtase_comp1"/>
</dbReference>
<proteinExistence type="inferred from homology"/>
<dbReference type="Pfam" id="PF00148">
    <property type="entry name" value="Oxidored_nitro"/>
    <property type="match status" value="1"/>
</dbReference>
<organism evidence="8 9">
    <name type="scientific">Desulfuromonas thiophila</name>
    <dbReference type="NCBI Taxonomy" id="57664"/>
    <lineage>
        <taxon>Bacteria</taxon>
        <taxon>Pseudomonadati</taxon>
        <taxon>Thermodesulfobacteriota</taxon>
        <taxon>Desulfuromonadia</taxon>
        <taxon>Desulfuromonadales</taxon>
        <taxon>Desulfuromonadaceae</taxon>
        <taxon>Desulfuromonas</taxon>
    </lineage>
</organism>
<dbReference type="GO" id="GO:0016163">
    <property type="term" value="F:nitrogenase activity"/>
    <property type="evidence" value="ECO:0007669"/>
    <property type="project" value="InterPro"/>
</dbReference>
<evidence type="ECO:0000256" key="6">
    <source>
        <dbReference type="RuleBase" id="RU004021"/>
    </source>
</evidence>
<name>A0A1G7CAJ4_9BACT</name>
<protein>
    <recommendedName>
        <fullName evidence="4">Nitrogenase iron-molybdenum cofactor biosynthesis protein NifN</fullName>
    </recommendedName>
</protein>
<dbReference type="Proteomes" id="UP000243205">
    <property type="component" value="Unassembled WGS sequence"/>
</dbReference>
<dbReference type="InterPro" id="IPR005975">
    <property type="entry name" value="Nase_Mo-Fe_CF"/>
</dbReference>
<dbReference type="PROSITE" id="PS00699">
    <property type="entry name" value="NITROGENASE_1_1"/>
    <property type="match status" value="1"/>
</dbReference>
<evidence type="ECO:0000256" key="1">
    <source>
        <dbReference type="ARBA" id="ARBA00003171"/>
    </source>
</evidence>
<comment type="pathway">
    <text evidence="2">Cofactor biosynthesis; Fe-Mo cofactor biosynthesis.</text>
</comment>
<dbReference type="InterPro" id="IPR000318">
    <property type="entry name" value="Nase_comp1_CS"/>
</dbReference>
<dbReference type="UniPathway" id="UPA00782"/>
<comment type="function">
    <text evidence="1">This protein may play a role in the biosynthesis of the prosthetic group of nitrogenase (FeMo cofactor).</text>
</comment>
<gene>
    <name evidence="8" type="ORF">SAMN05661003_10915</name>
</gene>
<keyword evidence="5 6" id="KW-0535">Nitrogen fixation</keyword>
<keyword evidence="9" id="KW-1185">Reference proteome</keyword>
<evidence type="ECO:0000259" key="7">
    <source>
        <dbReference type="Pfam" id="PF00148"/>
    </source>
</evidence>
<dbReference type="AlphaFoldDB" id="A0A1G7CAJ4"/>